<evidence type="ECO:0008006" key="3">
    <source>
        <dbReference type="Google" id="ProtNLM"/>
    </source>
</evidence>
<dbReference type="Gene3D" id="3.10.20.90">
    <property type="entry name" value="Phosphatidylinositol 3-kinase Catalytic Subunit, Chain A, domain 1"/>
    <property type="match status" value="1"/>
</dbReference>
<dbReference type="GO" id="GO:0012506">
    <property type="term" value="C:vesicle membrane"/>
    <property type="evidence" value="ECO:0007669"/>
    <property type="project" value="TreeGrafter"/>
</dbReference>
<dbReference type="GO" id="GO:0005737">
    <property type="term" value="C:cytoplasm"/>
    <property type="evidence" value="ECO:0007669"/>
    <property type="project" value="TreeGrafter"/>
</dbReference>
<name>A0AAD7XNR3_9STRA</name>
<dbReference type="Proteomes" id="UP001230188">
    <property type="component" value="Unassembled WGS sequence"/>
</dbReference>
<keyword evidence="2" id="KW-1185">Reference proteome</keyword>
<gene>
    <name evidence="1" type="ORF">CTAYLR_005556</name>
</gene>
<dbReference type="SUPFAM" id="SSF54236">
    <property type="entry name" value="Ubiquitin-like"/>
    <property type="match status" value="1"/>
</dbReference>
<dbReference type="InterPro" id="IPR029071">
    <property type="entry name" value="Ubiquitin-like_domsf"/>
</dbReference>
<accession>A0AAD7XNR3</accession>
<dbReference type="PANTHER" id="PTHR46467">
    <property type="entry name" value="TETHER CONTAINING UBX DOMAIN FOR GLUT4"/>
    <property type="match status" value="1"/>
</dbReference>
<proteinExistence type="predicted"/>
<evidence type="ECO:0000313" key="1">
    <source>
        <dbReference type="EMBL" id="KAJ8609900.1"/>
    </source>
</evidence>
<reference evidence="1" key="1">
    <citation type="submission" date="2023-01" db="EMBL/GenBank/DDBJ databases">
        <title>Metagenome sequencing of chrysophaentin producing Chrysophaeum taylorii.</title>
        <authorList>
            <person name="Davison J."/>
            <person name="Bewley C."/>
        </authorList>
    </citation>
    <scope>NUCLEOTIDE SEQUENCE</scope>
    <source>
        <strain evidence="1">NIES-1699</strain>
    </source>
</reference>
<comment type="caution">
    <text evidence="1">The sequence shown here is derived from an EMBL/GenBank/DDBJ whole genome shotgun (WGS) entry which is preliminary data.</text>
</comment>
<protein>
    <recommendedName>
        <fullName evidence="3">UBX domain-containing protein</fullName>
    </recommendedName>
</protein>
<dbReference type="EMBL" id="JAQMWT010000126">
    <property type="protein sequence ID" value="KAJ8609900.1"/>
    <property type="molecule type" value="Genomic_DNA"/>
</dbReference>
<dbReference type="AlphaFoldDB" id="A0AAD7XNR3"/>
<dbReference type="PANTHER" id="PTHR46467:SF1">
    <property type="entry name" value="TETHER CONTAINING UBX DOMAIN FOR GLUT4"/>
    <property type="match status" value="1"/>
</dbReference>
<evidence type="ECO:0000313" key="2">
    <source>
        <dbReference type="Proteomes" id="UP001230188"/>
    </source>
</evidence>
<organism evidence="1 2">
    <name type="scientific">Chrysophaeum taylorii</name>
    <dbReference type="NCBI Taxonomy" id="2483200"/>
    <lineage>
        <taxon>Eukaryota</taxon>
        <taxon>Sar</taxon>
        <taxon>Stramenopiles</taxon>
        <taxon>Ochrophyta</taxon>
        <taxon>Pelagophyceae</taxon>
        <taxon>Pelagomonadales</taxon>
        <taxon>Pelagomonadaceae</taxon>
        <taxon>Chrysophaeum</taxon>
    </lineage>
</organism>
<dbReference type="GO" id="GO:0006886">
    <property type="term" value="P:intracellular protein transport"/>
    <property type="evidence" value="ECO:0007669"/>
    <property type="project" value="TreeGrafter"/>
</dbReference>
<sequence>MWTVRVVFDGKRQKIRATRTATVASVVLEASRIYATKVRPKRPLDLSLPLSLSGLANNAVMELVAAPAETGVVRVRVGAEVREVSAETRLGFFGAQVRILRTKYSGRDLDLTLADVGYGPDAKAMLLLSFDDRGDHLACRRVLTEAELRVEAIRARQLEVASRPVDRNPAWFRDVVPEQIHDESRDAEIVRRASKKKKKEVPLTTKAMRDLEILSKAKIGPVRVKAVFPDGCCLAGTFQPIETFADVLDFVKTYVDADIKLPPYVGFEDPIQLPSRVLVDVRLPYSLKKTPPAC</sequence>
<dbReference type="GO" id="GO:0005634">
    <property type="term" value="C:nucleus"/>
    <property type="evidence" value="ECO:0007669"/>
    <property type="project" value="TreeGrafter"/>
</dbReference>